<evidence type="ECO:0000313" key="2">
    <source>
        <dbReference type="Proteomes" id="UP001165064"/>
    </source>
</evidence>
<organism evidence="1 2">
    <name type="scientific">Ambrosiozyma monospora</name>
    <name type="common">Yeast</name>
    <name type="synonym">Endomycopsis monosporus</name>
    <dbReference type="NCBI Taxonomy" id="43982"/>
    <lineage>
        <taxon>Eukaryota</taxon>
        <taxon>Fungi</taxon>
        <taxon>Dikarya</taxon>
        <taxon>Ascomycota</taxon>
        <taxon>Saccharomycotina</taxon>
        <taxon>Pichiomycetes</taxon>
        <taxon>Pichiales</taxon>
        <taxon>Pichiaceae</taxon>
        <taxon>Ambrosiozyma</taxon>
    </lineage>
</organism>
<dbReference type="EMBL" id="BSXS01002798">
    <property type="protein sequence ID" value="GME79872.1"/>
    <property type="molecule type" value="Genomic_DNA"/>
</dbReference>
<keyword evidence="2" id="KW-1185">Reference proteome</keyword>
<gene>
    <name evidence="1" type="ORF">Amon02_000416800</name>
</gene>
<protein>
    <submittedName>
        <fullName evidence="1">Unnamed protein product</fullName>
    </submittedName>
</protein>
<dbReference type="Proteomes" id="UP001165064">
    <property type="component" value="Unassembled WGS sequence"/>
</dbReference>
<comment type="caution">
    <text evidence="1">The sequence shown here is derived from an EMBL/GenBank/DDBJ whole genome shotgun (WGS) entry which is preliminary data.</text>
</comment>
<sequence length="664" mass="76611">MTNKIGQCARLTIGWTLLLSYYLPREIIDQTIDASKSHKDRKQLKKLSSESFNKFNSIVKCDEIPLDLSLQIWELIINQVLDLPVILKLIGHDSRLDTIISSLKLSIKVLPFYAFRISGTYKLILLLFFERYPKAFIEKYLAKKLFKFMEKTGMKFTKCTVCATVPDLPCVGAAVPDYIEFLDLLLFNLSSEINLEADTGIIIYNPPIIVLNQLPITNLRFGLSYLTPDFIFSQTLKSVTLTMDNLLTESTLAKVSNIHHDLLNLKRLKLEYSLLCTEYNSSSNFKELSSRFADLFKRRPEVDIKIARLDHNLIYQLMKTERNSYFDLLEDLSPIYKYFESIGLPFDERVAQYLNKLGVSKLILEDTTFNKTGSGLLNFDDIKLKELNLYGISLKVPVVVNLKKLTKLHCLTMVNCSFDGEVFSTFPNSFHKIHLEKCEALGVLKMPKSLRVLKLNGSYPKLFIDERRQMTPGIILEVVLHESNDSETRSLTEIIEQISTVTKEIYFTAVQCRPYFAILSKNPKNGPPVSPSTRNREHLAQFSLQFSETVRKYKNYRYFEKLCYLDIFRHSTDRMVDNNQNEESAIFTQISNCCMKAFQFGKHDQTGFWRISGENTEFQRGQEDESYEVMLHKTFEESKLPYITEIHVAESKKLLPSVPVLSTS</sequence>
<evidence type="ECO:0000313" key="1">
    <source>
        <dbReference type="EMBL" id="GME79872.1"/>
    </source>
</evidence>
<accession>A0ACB5T344</accession>
<proteinExistence type="predicted"/>
<name>A0ACB5T344_AMBMO</name>
<reference evidence="1" key="1">
    <citation type="submission" date="2023-04" db="EMBL/GenBank/DDBJ databases">
        <title>Ambrosiozyma monospora NBRC 10751.</title>
        <authorList>
            <person name="Ichikawa N."/>
            <person name="Sato H."/>
            <person name="Tonouchi N."/>
        </authorList>
    </citation>
    <scope>NUCLEOTIDE SEQUENCE</scope>
    <source>
        <strain evidence="1">NBRC 10751</strain>
    </source>
</reference>